<evidence type="ECO:0000259" key="5">
    <source>
        <dbReference type="Pfam" id="PF00013"/>
    </source>
</evidence>
<evidence type="ECO:0000313" key="8">
    <source>
        <dbReference type="Proteomes" id="UP000694387"/>
    </source>
</evidence>
<comment type="subcellular location">
    <subcellularLocation>
        <location evidence="1">Cytoplasm</location>
    </subcellularLocation>
</comment>
<evidence type="ECO:0008006" key="9">
    <source>
        <dbReference type="Google" id="ProtNLM"/>
    </source>
</evidence>
<reference evidence="7" key="2">
    <citation type="submission" date="2025-08" db="UniProtKB">
        <authorList>
            <consortium name="Ensembl"/>
        </authorList>
    </citation>
    <scope>IDENTIFICATION</scope>
</reference>
<dbReference type="InterPro" id="IPR057778">
    <property type="entry name" value="KH_Vigilin_N"/>
</dbReference>
<organism evidence="7 8">
    <name type="scientific">Equus asinus</name>
    <name type="common">Donkey</name>
    <name type="synonym">Equus africanus asinus</name>
    <dbReference type="NCBI Taxonomy" id="9793"/>
    <lineage>
        <taxon>Eukaryota</taxon>
        <taxon>Metazoa</taxon>
        <taxon>Chordata</taxon>
        <taxon>Craniata</taxon>
        <taxon>Vertebrata</taxon>
        <taxon>Euteleostomi</taxon>
        <taxon>Mammalia</taxon>
        <taxon>Eutheria</taxon>
        <taxon>Laurasiatheria</taxon>
        <taxon>Perissodactyla</taxon>
        <taxon>Equidae</taxon>
        <taxon>Equus</taxon>
    </lineage>
</organism>
<evidence type="ECO:0000256" key="3">
    <source>
        <dbReference type="ARBA" id="ARBA00022737"/>
    </source>
</evidence>
<reference evidence="7" key="3">
    <citation type="submission" date="2025-09" db="UniProtKB">
        <authorList>
            <consortium name="Ensembl"/>
        </authorList>
    </citation>
    <scope>IDENTIFICATION</scope>
</reference>
<dbReference type="AlphaFoldDB" id="A0A9L0IJT4"/>
<sequence>MSSKENLTEHQSRSIQKGNYVTALNSEEHIGTPTYKGKFSQLLEKTNWLENAQEPAACLSNNSQPITTSVITQVFHVPLEENEYVNQLGKDRRGKFYLDIMQKTGANVELIFVEDQGLYIIVSGETETVMKAQKEIFTWFQDRGLTAVSIPEEQPCFVTGKTGGEMQDLEEKDATYIQNLCPDNHSNWINTVGIKEVMKKDLHEVLGMSTDQDKCAVEKLDEKKAFFPSTPGPSSKTFDKIIPETEAHIHVPPPSVNQTQVGFTEKKQQLNEAQACVKEIFDSTKKKNTPINAEMKFQHKCTIGPKRNSVQETLQRSGISIEILPVESMSASVTEQGEPGSSGKAFSKASSKTELYTVSSIFVPSWLHRFLIGKKGCNISEITHSMPKVMIHFPDQLLIWIQPFRKNEEEVREKEHYGSCFYFPKEM</sequence>
<feature type="domain" description="K Homology" evidence="5">
    <location>
        <begin position="360"/>
        <end position="396"/>
    </location>
</feature>
<keyword evidence="3" id="KW-0677">Repeat</keyword>
<dbReference type="SUPFAM" id="SSF54791">
    <property type="entry name" value="Eukaryotic type KH-domain (KH-domain type I)"/>
    <property type="match status" value="1"/>
</dbReference>
<protein>
    <recommendedName>
        <fullName evidence="9">K Homology domain-containing protein</fullName>
    </recommendedName>
</protein>
<keyword evidence="8" id="KW-1185">Reference proteome</keyword>
<evidence type="ECO:0000256" key="2">
    <source>
        <dbReference type="ARBA" id="ARBA00022490"/>
    </source>
</evidence>
<proteinExistence type="predicted"/>
<keyword evidence="2" id="KW-0963">Cytoplasm</keyword>
<dbReference type="Gene3D" id="3.30.1370.10">
    <property type="entry name" value="K Homology domain, type 1"/>
    <property type="match status" value="1"/>
</dbReference>
<dbReference type="Proteomes" id="UP000694387">
    <property type="component" value="Chromosome X"/>
</dbReference>
<evidence type="ECO:0000259" key="6">
    <source>
        <dbReference type="Pfam" id="PF24668"/>
    </source>
</evidence>
<keyword evidence="4" id="KW-0694">RNA-binding</keyword>
<dbReference type="Ensembl" id="ENSEAST00005069079.1">
    <property type="protein sequence ID" value="ENSEASP00005041148.1"/>
    <property type="gene ID" value="ENSEASG00005028494.1"/>
</dbReference>
<accession>A0A9L0IJT4</accession>
<evidence type="ECO:0000256" key="1">
    <source>
        <dbReference type="ARBA" id="ARBA00004496"/>
    </source>
</evidence>
<dbReference type="Pfam" id="PF00013">
    <property type="entry name" value="KH_1"/>
    <property type="match status" value="1"/>
</dbReference>
<dbReference type="InterPro" id="IPR036612">
    <property type="entry name" value="KH_dom_type_1_sf"/>
</dbReference>
<dbReference type="PANTHER" id="PTHR10627">
    <property type="entry name" value="SCP160"/>
    <property type="match status" value="1"/>
</dbReference>
<dbReference type="Pfam" id="PF24668">
    <property type="entry name" value="KH_Vigilin"/>
    <property type="match status" value="1"/>
</dbReference>
<feature type="domain" description="Vigilin N-terminal KH" evidence="6">
    <location>
        <begin position="81"/>
        <end position="142"/>
    </location>
</feature>
<dbReference type="PANTHER" id="PTHR10627:SF34">
    <property type="entry name" value="VIGILIN"/>
    <property type="match status" value="1"/>
</dbReference>
<name>A0A9L0IJT4_EQUAS</name>
<evidence type="ECO:0000256" key="4">
    <source>
        <dbReference type="ARBA" id="ARBA00022884"/>
    </source>
</evidence>
<evidence type="ECO:0000313" key="7">
    <source>
        <dbReference type="Ensembl" id="ENSEASP00005041148.1"/>
    </source>
</evidence>
<dbReference type="GO" id="GO:0005737">
    <property type="term" value="C:cytoplasm"/>
    <property type="evidence" value="ECO:0007669"/>
    <property type="project" value="UniProtKB-SubCell"/>
</dbReference>
<dbReference type="GO" id="GO:0003729">
    <property type="term" value="F:mRNA binding"/>
    <property type="evidence" value="ECO:0007669"/>
    <property type="project" value="TreeGrafter"/>
</dbReference>
<reference evidence="7 8" key="1">
    <citation type="journal article" date="2020" name="Nat. Commun.">
        <title>Donkey genomes provide new insights into domestication and selection for coat color.</title>
        <authorList>
            <person name="Wang"/>
            <person name="C."/>
            <person name="Li"/>
            <person name="H."/>
            <person name="Guo"/>
            <person name="Y."/>
            <person name="Huang"/>
            <person name="J."/>
            <person name="Sun"/>
            <person name="Y."/>
            <person name="Min"/>
            <person name="J."/>
            <person name="Wang"/>
            <person name="J."/>
            <person name="Fang"/>
            <person name="X."/>
            <person name="Zhao"/>
            <person name="Z."/>
            <person name="Wang"/>
            <person name="S."/>
            <person name="Zhang"/>
            <person name="Y."/>
            <person name="Liu"/>
            <person name="Q."/>
            <person name="Jiang"/>
            <person name="Q."/>
            <person name="Wang"/>
            <person name="X."/>
            <person name="Guo"/>
            <person name="Y."/>
            <person name="Yang"/>
            <person name="C."/>
            <person name="Wang"/>
            <person name="Y."/>
            <person name="Tian"/>
            <person name="F."/>
            <person name="Zhuang"/>
            <person name="G."/>
            <person name="Fan"/>
            <person name="Y."/>
            <person name="Gao"/>
            <person name="Q."/>
            <person name="Li"/>
            <person name="Y."/>
            <person name="Ju"/>
            <person name="Z."/>
            <person name="Li"/>
            <person name="J."/>
            <person name="Li"/>
            <person name="R."/>
            <person name="Hou"/>
            <person name="M."/>
            <person name="Yang"/>
            <person name="G."/>
            <person name="Liu"/>
            <person name="G."/>
            <person name="Liu"/>
            <person name="W."/>
            <person name="Guo"/>
            <person name="J."/>
            <person name="Pan"/>
            <person name="S."/>
            <person name="Fan"/>
            <person name="G."/>
            <person name="Zhang"/>
            <person name="W."/>
            <person name="Zhang"/>
            <person name="R."/>
            <person name="Yu"/>
            <person name="J."/>
            <person name="Zhang"/>
            <person name="X."/>
            <person name="Yin"/>
            <person name="Q."/>
            <person name="Ji"/>
            <person name="C."/>
            <person name="Jin"/>
            <person name="Y."/>
            <person name="Yue"/>
            <person name="G."/>
            <person name="Liu"/>
            <person name="M."/>
            <person name="Xu"/>
            <person name="J."/>
            <person name="Liu"/>
            <person name="S."/>
            <person name="Jordana"/>
            <person name="J."/>
            <person name="Noce"/>
            <person name="A."/>
            <person name="Amills"/>
            <person name="M."/>
            <person name="Wu"/>
            <person name="D.D."/>
            <person name="Li"/>
            <person name="S."/>
            <person name="Zhou"/>
            <person name="X. and Zhong"/>
            <person name="J."/>
        </authorList>
    </citation>
    <scope>NUCLEOTIDE SEQUENCE [LARGE SCALE GENOMIC DNA]</scope>
</reference>
<dbReference type="InterPro" id="IPR004088">
    <property type="entry name" value="KH_dom_type_1"/>
</dbReference>
<dbReference type="GeneTree" id="ENSGT00900000141059"/>